<comment type="similarity">
    <text evidence="1">Belongs to the phage portal family. PBSX subfamily.</text>
</comment>
<organism evidence="2 3">
    <name type="scientific">Escherichia coli</name>
    <dbReference type="NCBI Taxonomy" id="562"/>
    <lineage>
        <taxon>Bacteria</taxon>
        <taxon>Pseudomonadati</taxon>
        <taxon>Pseudomonadota</taxon>
        <taxon>Gammaproteobacteria</taxon>
        <taxon>Enterobacterales</taxon>
        <taxon>Enterobacteriaceae</taxon>
        <taxon>Escherichia</taxon>
    </lineage>
</organism>
<dbReference type="NCBIfam" id="TIGR01540">
    <property type="entry name" value="portal_PBSX"/>
    <property type="match status" value="1"/>
</dbReference>
<dbReference type="RefSeq" id="WP_332379220.1">
    <property type="nucleotide sequence ID" value="NZ_JAVDCG010000059.1"/>
</dbReference>
<dbReference type="InterPro" id="IPR006430">
    <property type="entry name" value="Phage_portal_PBSX"/>
</dbReference>
<name>A0A828NDP6_ECOLX</name>
<dbReference type="AlphaFoldDB" id="A0A828NDP6"/>
<evidence type="ECO:0000313" key="2">
    <source>
        <dbReference type="EMBL" id="EFM8156712.1"/>
    </source>
</evidence>
<dbReference type="Proteomes" id="UP000555763">
    <property type="component" value="Unassembled WGS sequence"/>
</dbReference>
<gene>
    <name evidence="2" type="ORF">A5U30_004430</name>
</gene>
<proteinExistence type="inferred from homology"/>
<dbReference type="EMBL" id="AATLZG010000037">
    <property type="protein sequence ID" value="EFM8156712.1"/>
    <property type="molecule type" value="Genomic_DNA"/>
</dbReference>
<dbReference type="InterPro" id="IPR030935">
    <property type="entry name" value="PBSX_Proteobac"/>
</dbReference>
<accession>A0A828NDP6</accession>
<evidence type="ECO:0000256" key="1">
    <source>
        <dbReference type="ARBA" id="ARBA00006799"/>
    </source>
</evidence>
<protein>
    <submittedName>
        <fullName evidence="2">Phage portal protein</fullName>
    </submittedName>
</protein>
<evidence type="ECO:0000313" key="3">
    <source>
        <dbReference type="Proteomes" id="UP000555763"/>
    </source>
</evidence>
<dbReference type="InterPro" id="IPR006944">
    <property type="entry name" value="Phage/GTA_portal"/>
</dbReference>
<dbReference type="Pfam" id="PF04860">
    <property type="entry name" value="Phage_portal"/>
    <property type="match status" value="1"/>
</dbReference>
<dbReference type="PIRSF" id="PIRSF018494">
    <property type="entry name" value="PBSX_VPQ"/>
    <property type="match status" value="1"/>
</dbReference>
<reference evidence="2 3" key="1">
    <citation type="submission" date="2020-02" db="EMBL/GenBank/DDBJ databases">
        <authorList>
            <consortium name="PulseNet: The National Subtyping Network for Foodborne Disease Surveillance"/>
            <person name="Tarr C.L."/>
            <person name="Trees E."/>
            <person name="Katz L.S."/>
            <person name="Carleton-Romer H.A."/>
            <person name="Stroika S."/>
            <person name="Kucerova Z."/>
            <person name="Roache K.F."/>
            <person name="Sabol A.L."/>
            <person name="Besser J."/>
            <person name="Gerner-Smidt P."/>
        </authorList>
    </citation>
    <scope>NUCLEOTIDE SEQUENCE [LARGE SCALE GENOMIC DNA]</scope>
    <source>
        <strain evidence="2 3">PNUSAE002719</strain>
    </source>
</reference>
<comment type="caution">
    <text evidence="2">The sequence shown here is derived from an EMBL/GenBank/DDBJ whole genome shotgun (WGS) entry which is preliminary data.</text>
</comment>
<sequence>MSKHKKYTGKRGQHSLPDALKSAPALSAFTFDGPYEVSRMDLLDNMSCADNGRYFDTPMDWNAIARASRRASWHQSALYFRRNALNGCFIPHPLLSRQAFSAFALDWFVFGNAYLEVRRNRLGEPLLLRPALAKYTRRGSDLDTYWYLNDDGTEFSFRKGAVCHVLNPDINQEIYGMPEYIGGLLSVSLSNSADTFRKLYYDNGSHAGCIIYVGAPQANAESIEAIKKTLTDSRGRGAFKNLFLHAPGGGKDGVQILPFQQITAKDEFLNIKGSARDDILAAHRVPPQLMGAMPDGNAAFGDVEKAARVFFINELQPVMEAMKYVNEWLGVEVMRFNPYALLEESNTR</sequence>